<sequence>MWMDIHGHDSIAERFARTLRDGRLASTYLFVGPGGVGKRMFARRLAKCLLCTGTPATELEACDQCESCQLMDADNHPDLLEVGLLKDKRTLILEQFVGDDEHRNRAGLCHDISLKPYLGRHRVAVIDCADTFNNSTANALLKTLEEPPPRSVIILVGTSEARQLSTIRSRSQIVRFAPLEPAMLAQLLVENELVDNTQVAQTVSELAEGSLDQAVAMADEALWQVHTRAVELLNQPVIDSVKLAVMVHDYSNSAGKEAGPRRTALLQVLGLVARHYRRHLRAAPASPEVPRLLRRIDRCLDAEYQVDRNVHLQTVIQAWADDLARS</sequence>
<dbReference type="InterPro" id="IPR050238">
    <property type="entry name" value="DNA_Rep/Repair_Clamp_Loader"/>
</dbReference>
<evidence type="ECO:0000313" key="1">
    <source>
        <dbReference type="EMBL" id="MCO6043875.1"/>
    </source>
</evidence>
<dbReference type="Pfam" id="PF13177">
    <property type="entry name" value="DNA_pol3_delta2"/>
    <property type="match status" value="1"/>
</dbReference>
<protein>
    <submittedName>
        <fullName evidence="1">DNA polymerase III subunit</fullName>
    </submittedName>
</protein>
<dbReference type="GO" id="GO:0006261">
    <property type="term" value="P:DNA-templated DNA replication"/>
    <property type="evidence" value="ECO:0007669"/>
    <property type="project" value="TreeGrafter"/>
</dbReference>
<name>A0A9X2F7W3_9BACT</name>
<dbReference type="PANTHER" id="PTHR11669:SF8">
    <property type="entry name" value="DNA POLYMERASE III SUBUNIT DELTA"/>
    <property type="match status" value="1"/>
</dbReference>
<comment type="caution">
    <text evidence="1">The sequence shown here is derived from an EMBL/GenBank/DDBJ whole genome shotgun (WGS) entry which is preliminary data.</text>
</comment>
<reference evidence="1" key="1">
    <citation type="submission" date="2022-06" db="EMBL/GenBank/DDBJ databases">
        <title>Aeoliella straminimaris, a novel planctomycete from sediments.</title>
        <authorList>
            <person name="Vitorino I.R."/>
            <person name="Lage O.M."/>
        </authorList>
    </citation>
    <scope>NUCLEOTIDE SEQUENCE</scope>
    <source>
        <strain evidence="1">ICT_H6.2</strain>
    </source>
</reference>
<dbReference type="Proteomes" id="UP001155241">
    <property type="component" value="Unassembled WGS sequence"/>
</dbReference>
<organism evidence="1 2">
    <name type="scientific">Aeoliella straminimaris</name>
    <dbReference type="NCBI Taxonomy" id="2954799"/>
    <lineage>
        <taxon>Bacteria</taxon>
        <taxon>Pseudomonadati</taxon>
        <taxon>Planctomycetota</taxon>
        <taxon>Planctomycetia</taxon>
        <taxon>Pirellulales</taxon>
        <taxon>Lacipirellulaceae</taxon>
        <taxon>Aeoliella</taxon>
    </lineage>
</organism>
<dbReference type="SUPFAM" id="SSF52540">
    <property type="entry name" value="P-loop containing nucleoside triphosphate hydrolases"/>
    <property type="match status" value="1"/>
</dbReference>
<proteinExistence type="predicted"/>
<keyword evidence="2" id="KW-1185">Reference proteome</keyword>
<dbReference type="RefSeq" id="WP_252851977.1">
    <property type="nucleotide sequence ID" value="NZ_JAMXLR010000026.1"/>
</dbReference>
<dbReference type="Gene3D" id="3.40.50.300">
    <property type="entry name" value="P-loop containing nucleotide triphosphate hydrolases"/>
    <property type="match status" value="1"/>
</dbReference>
<dbReference type="AlphaFoldDB" id="A0A9X2F7W3"/>
<dbReference type="PANTHER" id="PTHR11669">
    <property type="entry name" value="REPLICATION FACTOR C / DNA POLYMERASE III GAMMA-TAU SUBUNIT"/>
    <property type="match status" value="1"/>
</dbReference>
<gene>
    <name evidence="1" type="ORF">NG895_08135</name>
</gene>
<dbReference type="InterPro" id="IPR027417">
    <property type="entry name" value="P-loop_NTPase"/>
</dbReference>
<evidence type="ECO:0000313" key="2">
    <source>
        <dbReference type="Proteomes" id="UP001155241"/>
    </source>
</evidence>
<accession>A0A9X2F7W3</accession>
<dbReference type="EMBL" id="JAMXLR010000026">
    <property type="protein sequence ID" value="MCO6043875.1"/>
    <property type="molecule type" value="Genomic_DNA"/>
</dbReference>